<dbReference type="InterPro" id="IPR013650">
    <property type="entry name" value="ATP-grasp_succ-CoA_synth-type"/>
</dbReference>
<comment type="pathway">
    <text evidence="10">Carbohydrate metabolism; tricarboxylic acid cycle; succinate from succinyl-CoA (ligase route): step 1/1.</text>
</comment>
<dbReference type="InterPro" id="IPR005811">
    <property type="entry name" value="SUCC_ACL_C"/>
</dbReference>
<feature type="domain" description="ATP-grasp fold succinyl-CoA synthetase-type" evidence="12">
    <location>
        <begin position="3"/>
        <end position="203"/>
    </location>
</feature>
<dbReference type="PANTHER" id="PTHR11815:SF10">
    <property type="entry name" value="SUCCINATE--COA LIGASE [GDP-FORMING] SUBUNIT BETA, MITOCHONDRIAL"/>
    <property type="match status" value="1"/>
</dbReference>
<dbReference type="GO" id="GO:0000287">
    <property type="term" value="F:magnesium ion binding"/>
    <property type="evidence" value="ECO:0007669"/>
    <property type="project" value="UniProtKB-UniRule"/>
</dbReference>
<dbReference type="EMBL" id="CP017415">
    <property type="protein sequence ID" value="AOU98981.1"/>
    <property type="molecule type" value="Genomic_DNA"/>
</dbReference>
<dbReference type="GO" id="GO:0005524">
    <property type="term" value="F:ATP binding"/>
    <property type="evidence" value="ECO:0007669"/>
    <property type="project" value="UniProtKB-UniRule"/>
</dbReference>
<feature type="binding site" evidence="10">
    <location>
        <position position="213"/>
    </location>
    <ligand>
        <name>Mg(2+)</name>
        <dbReference type="ChEBI" id="CHEBI:18420"/>
    </ligand>
</feature>
<evidence type="ECO:0000256" key="10">
    <source>
        <dbReference type="HAMAP-Rule" id="MF_00558"/>
    </source>
</evidence>
<feature type="binding site" evidence="10">
    <location>
        <begin position="321"/>
        <end position="323"/>
    </location>
    <ligand>
        <name>substrate</name>
        <note>ligand shared with subunit alpha</note>
    </ligand>
</feature>
<dbReference type="NCBIfam" id="NF001913">
    <property type="entry name" value="PRK00696.1"/>
    <property type="match status" value="1"/>
</dbReference>
<keyword evidence="3 10" id="KW-0436">Ligase</keyword>
<dbReference type="EC" id="6.2.1.5" evidence="10"/>
<dbReference type="UniPathway" id="UPA00223">
    <property type="reaction ID" value="UER00999"/>
</dbReference>
<dbReference type="SUPFAM" id="SSF56059">
    <property type="entry name" value="Glutathione synthetase ATP-binding domain-like"/>
    <property type="match status" value="1"/>
</dbReference>
<gene>
    <name evidence="10" type="primary">sucC</name>
    <name evidence="13" type="ORF">BI364_14375</name>
</gene>
<keyword evidence="4 10" id="KW-0479">Metal-binding</keyword>
<evidence type="ECO:0000256" key="6">
    <source>
        <dbReference type="ARBA" id="ARBA00022840"/>
    </source>
</evidence>
<comment type="function">
    <text evidence="10">Succinyl-CoA synthetase functions in the citric acid cycle (TCA), coupling the hydrolysis of succinyl-CoA to the synthesis of either ATP or GTP and thus represents the only step of substrate-level phosphorylation in the TCA. The beta subunit provides nucleotide specificity of the enzyme and binds the substrate succinate, while the binding sites for coenzyme A and phosphate are found in the alpha subunit.</text>
</comment>
<evidence type="ECO:0000256" key="8">
    <source>
        <dbReference type="ARBA" id="ARBA00050563"/>
    </source>
</evidence>
<protein>
    <recommendedName>
        <fullName evidence="10">Succinate--CoA ligase [ADP-forming] subunit beta</fullName>
        <ecNumber evidence="10">6.2.1.5</ecNumber>
    </recommendedName>
    <alternativeName>
        <fullName evidence="10">Succinyl-CoA synthetase subunit beta</fullName>
        <shortName evidence="10">SCS-beta</shortName>
    </alternativeName>
</protein>
<dbReference type="AlphaFoldDB" id="A0A1D8IR68"/>
<dbReference type="PANTHER" id="PTHR11815">
    <property type="entry name" value="SUCCINYL-COA SYNTHETASE BETA CHAIN"/>
    <property type="match status" value="1"/>
</dbReference>
<dbReference type="NCBIfam" id="TIGR01016">
    <property type="entry name" value="sucCoAbeta"/>
    <property type="match status" value="1"/>
</dbReference>
<evidence type="ECO:0000256" key="7">
    <source>
        <dbReference type="ARBA" id="ARBA00022842"/>
    </source>
</evidence>
<keyword evidence="14" id="KW-1185">Reference proteome</keyword>
<evidence type="ECO:0000256" key="5">
    <source>
        <dbReference type="ARBA" id="ARBA00022741"/>
    </source>
</evidence>
<proteinExistence type="inferred from homology"/>
<dbReference type="GO" id="GO:0006099">
    <property type="term" value="P:tricarboxylic acid cycle"/>
    <property type="evidence" value="ECO:0007669"/>
    <property type="project" value="UniProtKB-UniRule"/>
</dbReference>
<feature type="binding site" evidence="10">
    <location>
        <position position="99"/>
    </location>
    <ligand>
        <name>ATP</name>
        <dbReference type="ChEBI" id="CHEBI:30616"/>
    </ligand>
</feature>
<feature type="binding site" evidence="10">
    <location>
        <position position="46"/>
    </location>
    <ligand>
        <name>ATP</name>
        <dbReference type="ChEBI" id="CHEBI:30616"/>
    </ligand>
</feature>
<dbReference type="FunFam" id="3.30.1490.20:FF:000002">
    <property type="entry name" value="Succinate--CoA ligase [ADP-forming] subunit beta"/>
    <property type="match status" value="1"/>
</dbReference>
<keyword evidence="7 10" id="KW-0460">Magnesium</keyword>
<evidence type="ECO:0000313" key="14">
    <source>
        <dbReference type="Proteomes" id="UP000095401"/>
    </source>
</evidence>
<dbReference type="InterPro" id="IPR017866">
    <property type="entry name" value="Succ-CoA_synthase_bsu_CS"/>
</dbReference>
<keyword evidence="6 10" id="KW-0067">ATP-binding</keyword>
<dbReference type="PIRSF" id="PIRSF001554">
    <property type="entry name" value="SucCS_beta"/>
    <property type="match status" value="1"/>
</dbReference>
<comment type="similarity">
    <text evidence="1 10">Belongs to the succinate/malate CoA ligase beta subunit family.</text>
</comment>
<dbReference type="HAMAP" id="MF_00558">
    <property type="entry name" value="Succ_CoA_beta"/>
    <property type="match status" value="1"/>
</dbReference>
<dbReference type="GO" id="GO:0005829">
    <property type="term" value="C:cytosol"/>
    <property type="evidence" value="ECO:0007669"/>
    <property type="project" value="TreeGrafter"/>
</dbReference>
<feature type="binding site" evidence="10">
    <location>
        <position position="264"/>
    </location>
    <ligand>
        <name>substrate</name>
        <note>ligand shared with subunit alpha</note>
    </ligand>
</feature>
<keyword evidence="2 10" id="KW-0816">Tricarboxylic acid cycle</keyword>
<evidence type="ECO:0000259" key="12">
    <source>
        <dbReference type="Pfam" id="PF08442"/>
    </source>
</evidence>
<sequence>MHLHEYQAKELFAHYGIPVPRGFRVESVGAVAEAVETLGGGAWVAKAQVHAGGRGKAGGVQRVVGQKSLRETVGSMLGRRLITGQTGPDGLPVSSVLIEALTDIQRELYLSLLVDRCHHRVAVVASTAGGMDIERVAVETPDLILTTHAHPVVGLQPWQGRRLGFSLGLTAPQVGQFSALLTRLYRLFMDTDASLIEINPLVVTGGGDLLTLDAKINLDDNALYRQQRLAALDDETQTDPAETFARGHGLNYIRLDGDIGCMVNGAGLAMATMDLIKLSGGRPANFLDVGGAATAERVAEAFKLILSGEHIRAVLVNIFGGIVRCDLIAEGIVQAIREVAVDVPVVVRLEGTNAERGRAILAESGLNVLPAADLAEAATQVVSAAGDET</sequence>
<dbReference type="Gene3D" id="3.30.470.20">
    <property type="entry name" value="ATP-grasp fold, B domain"/>
    <property type="match status" value="1"/>
</dbReference>
<evidence type="ECO:0000256" key="3">
    <source>
        <dbReference type="ARBA" id="ARBA00022598"/>
    </source>
</evidence>
<evidence type="ECO:0000256" key="9">
    <source>
        <dbReference type="ARBA" id="ARBA00052891"/>
    </source>
</evidence>
<dbReference type="Gene3D" id="3.40.50.261">
    <property type="entry name" value="Succinyl-CoA synthetase domains"/>
    <property type="match status" value="1"/>
</dbReference>
<dbReference type="Proteomes" id="UP000095401">
    <property type="component" value="Chromosome"/>
</dbReference>
<comment type="catalytic activity">
    <reaction evidence="9">
        <text>GTP + succinate + CoA = succinyl-CoA + GDP + phosphate</text>
        <dbReference type="Rhea" id="RHEA:22120"/>
        <dbReference type="ChEBI" id="CHEBI:30031"/>
        <dbReference type="ChEBI" id="CHEBI:37565"/>
        <dbReference type="ChEBI" id="CHEBI:43474"/>
        <dbReference type="ChEBI" id="CHEBI:57287"/>
        <dbReference type="ChEBI" id="CHEBI:57292"/>
        <dbReference type="ChEBI" id="CHEBI:58189"/>
    </reaction>
    <physiologicalReaction direction="right-to-left" evidence="9">
        <dbReference type="Rhea" id="RHEA:22122"/>
    </physiologicalReaction>
</comment>
<organism evidence="13 14">
    <name type="scientific">Acidihalobacter yilgarnensis</name>
    <dbReference type="NCBI Taxonomy" id="2819280"/>
    <lineage>
        <taxon>Bacteria</taxon>
        <taxon>Pseudomonadati</taxon>
        <taxon>Pseudomonadota</taxon>
        <taxon>Gammaproteobacteria</taxon>
        <taxon>Chromatiales</taxon>
        <taxon>Ectothiorhodospiraceae</taxon>
        <taxon>Acidihalobacter</taxon>
    </lineage>
</organism>
<feature type="binding site" evidence="10">
    <location>
        <position position="102"/>
    </location>
    <ligand>
        <name>ATP</name>
        <dbReference type="ChEBI" id="CHEBI:30616"/>
    </ligand>
</feature>
<dbReference type="FunFam" id="3.30.470.20:FF:000002">
    <property type="entry name" value="Succinate--CoA ligase [ADP-forming] subunit beta"/>
    <property type="match status" value="1"/>
</dbReference>
<dbReference type="Gene3D" id="3.30.1490.20">
    <property type="entry name" value="ATP-grasp fold, A domain"/>
    <property type="match status" value="1"/>
</dbReference>
<accession>A0A1D8IR68</accession>
<evidence type="ECO:0000313" key="13">
    <source>
        <dbReference type="EMBL" id="AOU98981.1"/>
    </source>
</evidence>
<dbReference type="InterPro" id="IPR016102">
    <property type="entry name" value="Succinyl-CoA_synth-like"/>
</dbReference>
<dbReference type="InterPro" id="IPR013815">
    <property type="entry name" value="ATP_grasp_subdomain_1"/>
</dbReference>
<dbReference type="Pfam" id="PF08442">
    <property type="entry name" value="ATP-grasp_2"/>
    <property type="match status" value="1"/>
</dbReference>
<comment type="cofactor">
    <cofactor evidence="10">
        <name>Mg(2+)</name>
        <dbReference type="ChEBI" id="CHEBI:18420"/>
    </cofactor>
    <text evidence="10">Binds 1 Mg(2+) ion per subunit.</text>
</comment>
<dbReference type="KEGG" id="aprs:BI364_14375"/>
<evidence type="ECO:0000256" key="2">
    <source>
        <dbReference type="ARBA" id="ARBA00022532"/>
    </source>
</evidence>
<dbReference type="SUPFAM" id="SSF52210">
    <property type="entry name" value="Succinyl-CoA synthetase domains"/>
    <property type="match status" value="1"/>
</dbReference>
<dbReference type="GO" id="GO:0004776">
    <property type="term" value="F:succinate-CoA ligase (GDP-forming) activity"/>
    <property type="evidence" value="ECO:0007669"/>
    <property type="project" value="RHEA"/>
</dbReference>
<name>A0A1D8IR68_9GAMM</name>
<dbReference type="FunFam" id="3.40.50.261:FF:000001">
    <property type="entry name" value="Succinate--CoA ligase [ADP-forming] subunit beta"/>
    <property type="match status" value="1"/>
</dbReference>
<comment type="catalytic activity">
    <reaction evidence="8">
        <text>succinate + ATP + CoA = succinyl-CoA + ADP + phosphate</text>
        <dbReference type="Rhea" id="RHEA:17661"/>
        <dbReference type="ChEBI" id="CHEBI:30031"/>
        <dbReference type="ChEBI" id="CHEBI:30616"/>
        <dbReference type="ChEBI" id="CHEBI:43474"/>
        <dbReference type="ChEBI" id="CHEBI:57287"/>
        <dbReference type="ChEBI" id="CHEBI:57292"/>
        <dbReference type="ChEBI" id="CHEBI:456216"/>
        <dbReference type="EC" id="6.2.1.5"/>
    </reaction>
    <physiologicalReaction direction="right-to-left" evidence="8">
        <dbReference type="Rhea" id="RHEA:17663"/>
    </physiologicalReaction>
</comment>
<dbReference type="InterPro" id="IPR005809">
    <property type="entry name" value="Succ_CoA_ligase-like_bsu"/>
</dbReference>
<dbReference type="GO" id="GO:0004775">
    <property type="term" value="F:succinate-CoA ligase (ADP-forming) activity"/>
    <property type="evidence" value="ECO:0007669"/>
    <property type="project" value="UniProtKB-UniRule"/>
</dbReference>
<reference evidence="14" key="1">
    <citation type="submission" date="2016-09" db="EMBL/GenBank/DDBJ databases">
        <title>Acidihalobacter prosperus F5.</title>
        <authorList>
            <person name="Khaleque H.N."/>
            <person name="Ramsay J.P."/>
            <person name="Kaksonen A.H."/>
            <person name="Boxall N.J."/>
            <person name="Watkin E.L.J."/>
        </authorList>
    </citation>
    <scope>NUCLEOTIDE SEQUENCE [LARGE SCALE GENOMIC DNA]</scope>
    <source>
        <strain evidence="14">F5</strain>
    </source>
</reference>
<dbReference type="GO" id="GO:0006104">
    <property type="term" value="P:succinyl-CoA metabolic process"/>
    <property type="evidence" value="ECO:0007669"/>
    <property type="project" value="TreeGrafter"/>
</dbReference>
<dbReference type="Pfam" id="PF00549">
    <property type="entry name" value="Ligase_CoA"/>
    <property type="match status" value="1"/>
</dbReference>
<feature type="binding site" evidence="10">
    <location>
        <begin position="53"/>
        <end position="55"/>
    </location>
    <ligand>
        <name>ATP</name>
        <dbReference type="ChEBI" id="CHEBI:30616"/>
    </ligand>
</feature>
<evidence type="ECO:0000256" key="4">
    <source>
        <dbReference type="ARBA" id="ARBA00022723"/>
    </source>
</evidence>
<keyword evidence="5 10" id="KW-0547">Nucleotide-binding</keyword>
<feature type="binding site" evidence="10">
    <location>
        <position position="107"/>
    </location>
    <ligand>
        <name>ATP</name>
        <dbReference type="ChEBI" id="CHEBI:30616"/>
    </ligand>
</feature>
<dbReference type="GO" id="GO:0042709">
    <property type="term" value="C:succinate-CoA ligase complex"/>
    <property type="evidence" value="ECO:0007669"/>
    <property type="project" value="TreeGrafter"/>
</dbReference>
<evidence type="ECO:0000259" key="11">
    <source>
        <dbReference type="Pfam" id="PF00549"/>
    </source>
</evidence>
<comment type="subunit">
    <text evidence="10">Heterotetramer of two alpha and two beta subunits.</text>
</comment>
<feature type="binding site" evidence="10">
    <location>
        <position position="199"/>
    </location>
    <ligand>
        <name>Mg(2+)</name>
        <dbReference type="ChEBI" id="CHEBI:18420"/>
    </ligand>
</feature>
<feature type="domain" description="ATP-citrate synthase/succinyl-CoA ligase C-terminal" evidence="11">
    <location>
        <begin position="262"/>
        <end position="382"/>
    </location>
</feature>
<dbReference type="RefSeq" id="WP_070079334.1">
    <property type="nucleotide sequence ID" value="NZ_CP017415.1"/>
</dbReference>
<evidence type="ECO:0000256" key="1">
    <source>
        <dbReference type="ARBA" id="ARBA00009182"/>
    </source>
</evidence>
<dbReference type="PROSITE" id="PS01217">
    <property type="entry name" value="SUCCINYL_COA_LIG_3"/>
    <property type="match status" value="1"/>
</dbReference>